<keyword evidence="3" id="KW-1185">Reference proteome</keyword>
<comment type="caution">
    <text evidence="2">The sequence shown here is derived from an EMBL/GenBank/DDBJ whole genome shotgun (WGS) entry which is preliminary data.</text>
</comment>
<protein>
    <submittedName>
        <fullName evidence="2">Uncharacterized protein</fullName>
    </submittedName>
</protein>
<dbReference type="Proteomes" id="UP001642483">
    <property type="component" value="Unassembled WGS sequence"/>
</dbReference>
<organism evidence="2 3">
    <name type="scientific">Clavelina lepadiformis</name>
    <name type="common">Light-bulb sea squirt</name>
    <name type="synonym">Ascidia lepadiformis</name>
    <dbReference type="NCBI Taxonomy" id="159417"/>
    <lineage>
        <taxon>Eukaryota</taxon>
        <taxon>Metazoa</taxon>
        <taxon>Chordata</taxon>
        <taxon>Tunicata</taxon>
        <taxon>Ascidiacea</taxon>
        <taxon>Aplousobranchia</taxon>
        <taxon>Clavelinidae</taxon>
        <taxon>Clavelina</taxon>
    </lineage>
</organism>
<sequence length="60" mass="6266">MTGRPEFSLNSGKVGADPPLVVLRDIDNTPPPPGLGEGGASSLKPALGFKIALRRELLKN</sequence>
<evidence type="ECO:0000313" key="3">
    <source>
        <dbReference type="Proteomes" id="UP001642483"/>
    </source>
</evidence>
<feature type="region of interest" description="Disordered" evidence="1">
    <location>
        <begin position="22"/>
        <end position="41"/>
    </location>
</feature>
<evidence type="ECO:0000256" key="1">
    <source>
        <dbReference type="SAM" id="MobiDB-lite"/>
    </source>
</evidence>
<evidence type="ECO:0000313" key="2">
    <source>
        <dbReference type="EMBL" id="CAK8671145.1"/>
    </source>
</evidence>
<accession>A0ABP0EY84</accession>
<gene>
    <name evidence="2" type="ORF">CVLEPA_LOCUS164</name>
</gene>
<proteinExistence type="predicted"/>
<reference evidence="2 3" key="1">
    <citation type="submission" date="2024-02" db="EMBL/GenBank/DDBJ databases">
        <authorList>
            <person name="Daric V."/>
            <person name="Darras S."/>
        </authorList>
    </citation>
    <scope>NUCLEOTIDE SEQUENCE [LARGE SCALE GENOMIC DNA]</scope>
</reference>
<name>A0ABP0EY84_CLALP</name>
<dbReference type="EMBL" id="CAWYQH010000001">
    <property type="protein sequence ID" value="CAK8671145.1"/>
    <property type="molecule type" value="Genomic_DNA"/>
</dbReference>